<dbReference type="AlphaFoldDB" id="A0A1H3S4F2"/>
<evidence type="ECO:0000313" key="2">
    <source>
        <dbReference type="Proteomes" id="UP000199632"/>
    </source>
</evidence>
<protein>
    <recommendedName>
        <fullName evidence="3">Acetyltransferase (GNAT) family protein</fullName>
    </recommendedName>
</protein>
<keyword evidence="2" id="KW-1185">Reference proteome</keyword>
<organism evidence="1 2">
    <name type="scientific">Asanoa ishikariensis</name>
    <dbReference type="NCBI Taxonomy" id="137265"/>
    <lineage>
        <taxon>Bacteria</taxon>
        <taxon>Bacillati</taxon>
        <taxon>Actinomycetota</taxon>
        <taxon>Actinomycetes</taxon>
        <taxon>Micromonosporales</taxon>
        <taxon>Micromonosporaceae</taxon>
        <taxon>Asanoa</taxon>
    </lineage>
</organism>
<dbReference type="SUPFAM" id="SSF55729">
    <property type="entry name" value="Acyl-CoA N-acyltransferases (Nat)"/>
    <property type="match status" value="1"/>
</dbReference>
<gene>
    <name evidence="1" type="ORF">SAMN05421684_4501</name>
</gene>
<proteinExistence type="predicted"/>
<dbReference type="OrthoDB" id="4546222at2"/>
<dbReference type="Gene3D" id="3.40.630.30">
    <property type="match status" value="1"/>
</dbReference>
<name>A0A1H3S4F2_9ACTN</name>
<dbReference type="STRING" id="137265.SAMN05421684_4501"/>
<reference evidence="2" key="1">
    <citation type="submission" date="2016-10" db="EMBL/GenBank/DDBJ databases">
        <authorList>
            <person name="Varghese N."/>
            <person name="Submissions S."/>
        </authorList>
    </citation>
    <scope>NUCLEOTIDE SEQUENCE [LARGE SCALE GENOMIC DNA]</scope>
    <source>
        <strain evidence="2">DSM 44718</strain>
    </source>
</reference>
<dbReference type="Proteomes" id="UP000199632">
    <property type="component" value="Unassembled WGS sequence"/>
</dbReference>
<accession>A0A1H3S4F2</accession>
<dbReference type="InterPro" id="IPR016181">
    <property type="entry name" value="Acyl_CoA_acyltransferase"/>
</dbReference>
<sequence length="181" mass="20776">MHVDVEKVLTGTRREEAWHLYTTAFEELRYAAVQRHLMHRGEFDEVLADDRVEKYVSLTSDGRLAGLSTFTNDLDAMPLISPDYFAHRWPDRYAERRIWYLGFVAIAADQRRSGVFEALIEKMWRVVRANAGIAALDLCARNESRQLDAAITRTLTALTPDVVATRLDTQAFWSWELPTAS</sequence>
<evidence type="ECO:0000313" key="1">
    <source>
        <dbReference type="EMBL" id="SDZ32341.1"/>
    </source>
</evidence>
<evidence type="ECO:0008006" key="3">
    <source>
        <dbReference type="Google" id="ProtNLM"/>
    </source>
</evidence>
<dbReference type="RefSeq" id="WP_090795953.1">
    <property type="nucleotide sequence ID" value="NZ_BOND01000020.1"/>
</dbReference>
<dbReference type="EMBL" id="FNQB01000002">
    <property type="protein sequence ID" value="SDZ32341.1"/>
    <property type="molecule type" value="Genomic_DNA"/>
</dbReference>